<evidence type="ECO:0000256" key="7">
    <source>
        <dbReference type="ARBA" id="ARBA00022989"/>
    </source>
</evidence>
<comment type="subcellular location">
    <subcellularLocation>
        <location evidence="2">Cell inner membrane</location>
        <topology evidence="2">Multi-pass membrane protein</topology>
    </subcellularLocation>
</comment>
<reference evidence="12 13" key="1">
    <citation type="journal article" date="2018" name="Int. J. Syst. Evol. Microbiol.">
        <title>Uliginosibacterium sediminicola sp. nov., isolated from freshwater sediment.</title>
        <authorList>
            <person name="Hwang W.M."/>
            <person name="Kim S.M."/>
            <person name="Kang K."/>
            <person name="Ahn T.Y."/>
        </authorList>
    </citation>
    <scope>NUCLEOTIDE SEQUENCE [LARGE SCALE GENOMIC DNA]</scope>
    <source>
        <strain evidence="12 13">M1-21</strain>
    </source>
</reference>
<sequence>MLKALIWLLALFAAAVGITLASRYNDAYVLLVWPPWRVQMSANLLLLALLMGFVAIYALSDVVVQTVRLPGRVKQWREEKRREHAQRLLADAQRLYLEGRYGQSMRHAESAVEAGAAQGLAALQAARAAQAMRDYERRDRWLEFAREHDKDVRMARLMLEAEFAIAERRFEDAAVSLDQLRAAGHRHIAVMRLALQAEQARGRWDEVARIARQLRKVQALSPEQAAPLIRRANIEQLREAEGELEQMQRIWNSISADERHDTGLLLRAVPYLIASGDLILGVSAIEAALDKEWEPELAVLYGRCRTLDLHRQLVTAEAWLRQHPDDAGLLLTLARLCLRGQLWGKAQSYLEASLSIMPTRTAHLELAKLSESLGQTSEAQTHYKAAAELGA</sequence>
<feature type="domain" description="HemY N-terminal" evidence="11">
    <location>
        <begin position="28"/>
        <end position="132"/>
    </location>
</feature>
<comment type="caution">
    <text evidence="12">The sequence shown here is derived from an EMBL/GenBank/DDBJ whole genome shotgun (WGS) entry which is preliminary data.</text>
</comment>
<dbReference type="EMBL" id="JBDIVE010000003">
    <property type="protein sequence ID" value="MEN3068493.1"/>
    <property type="molecule type" value="Genomic_DNA"/>
</dbReference>
<evidence type="ECO:0000256" key="10">
    <source>
        <dbReference type="SAM" id="Phobius"/>
    </source>
</evidence>
<dbReference type="SUPFAM" id="SSF48452">
    <property type="entry name" value="TPR-like"/>
    <property type="match status" value="1"/>
</dbReference>
<gene>
    <name evidence="12" type="ORF">ABDB84_08375</name>
</gene>
<keyword evidence="8 10" id="KW-0472">Membrane</keyword>
<evidence type="ECO:0000256" key="1">
    <source>
        <dbReference type="ARBA" id="ARBA00002962"/>
    </source>
</evidence>
<dbReference type="Pfam" id="PF07219">
    <property type="entry name" value="HemY_N"/>
    <property type="match status" value="1"/>
</dbReference>
<dbReference type="NCBIfam" id="TIGR00540">
    <property type="entry name" value="TPR_hemY_coli"/>
    <property type="match status" value="1"/>
</dbReference>
<dbReference type="Gene3D" id="1.25.40.10">
    <property type="entry name" value="Tetratricopeptide repeat domain"/>
    <property type="match status" value="1"/>
</dbReference>
<proteinExistence type="predicted"/>
<evidence type="ECO:0000256" key="2">
    <source>
        <dbReference type="ARBA" id="ARBA00004429"/>
    </source>
</evidence>
<dbReference type="InterPro" id="IPR005254">
    <property type="entry name" value="Heme_biosyn_assoc_TPR_pro"/>
</dbReference>
<protein>
    <submittedName>
        <fullName evidence="12">Heme biosynthesis HemY N-terminal domain-containing protein</fullName>
    </submittedName>
</protein>
<evidence type="ECO:0000256" key="9">
    <source>
        <dbReference type="ARBA" id="ARBA00023244"/>
    </source>
</evidence>
<dbReference type="InterPro" id="IPR010817">
    <property type="entry name" value="HemY_N"/>
</dbReference>
<organism evidence="12 13">
    <name type="scientific">Uliginosibacterium sediminicola</name>
    <dbReference type="NCBI Taxonomy" id="2024550"/>
    <lineage>
        <taxon>Bacteria</taxon>
        <taxon>Pseudomonadati</taxon>
        <taxon>Pseudomonadota</taxon>
        <taxon>Betaproteobacteria</taxon>
        <taxon>Rhodocyclales</taxon>
        <taxon>Zoogloeaceae</taxon>
        <taxon>Uliginosibacterium</taxon>
    </lineage>
</organism>
<comment type="pathway">
    <text evidence="3">Porphyrin-containing compound metabolism; protoheme biosynthesis.</text>
</comment>
<keyword evidence="5" id="KW-0997">Cell inner membrane</keyword>
<keyword evidence="6 10" id="KW-0812">Transmembrane</keyword>
<keyword evidence="9" id="KW-0627">Porphyrin biosynthesis</keyword>
<evidence type="ECO:0000256" key="6">
    <source>
        <dbReference type="ARBA" id="ARBA00022692"/>
    </source>
</evidence>
<keyword evidence="13" id="KW-1185">Reference proteome</keyword>
<evidence type="ECO:0000256" key="4">
    <source>
        <dbReference type="ARBA" id="ARBA00022475"/>
    </source>
</evidence>
<evidence type="ECO:0000256" key="8">
    <source>
        <dbReference type="ARBA" id="ARBA00023136"/>
    </source>
</evidence>
<keyword evidence="7 10" id="KW-1133">Transmembrane helix</keyword>
<dbReference type="RefSeq" id="WP_345919261.1">
    <property type="nucleotide sequence ID" value="NZ_JBDIVE010000003.1"/>
</dbReference>
<evidence type="ECO:0000313" key="12">
    <source>
        <dbReference type="EMBL" id="MEN3068493.1"/>
    </source>
</evidence>
<evidence type="ECO:0000256" key="3">
    <source>
        <dbReference type="ARBA" id="ARBA00004744"/>
    </source>
</evidence>
<evidence type="ECO:0000256" key="5">
    <source>
        <dbReference type="ARBA" id="ARBA00022519"/>
    </source>
</evidence>
<accession>A0ABU9YXK3</accession>
<dbReference type="Proteomes" id="UP001410394">
    <property type="component" value="Unassembled WGS sequence"/>
</dbReference>
<name>A0ABU9YXK3_9RHOO</name>
<feature type="transmembrane region" description="Helical" evidence="10">
    <location>
        <begin position="45"/>
        <end position="64"/>
    </location>
</feature>
<evidence type="ECO:0000259" key="11">
    <source>
        <dbReference type="Pfam" id="PF07219"/>
    </source>
</evidence>
<comment type="function">
    <text evidence="1">Involved in a late step of protoheme IX synthesis.</text>
</comment>
<dbReference type="InterPro" id="IPR011990">
    <property type="entry name" value="TPR-like_helical_dom_sf"/>
</dbReference>
<evidence type="ECO:0000313" key="13">
    <source>
        <dbReference type="Proteomes" id="UP001410394"/>
    </source>
</evidence>
<keyword evidence="4" id="KW-1003">Cell membrane</keyword>